<keyword evidence="1" id="KW-0812">Transmembrane</keyword>
<dbReference type="EMBL" id="BMAO01004324">
    <property type="protein sequence ID" value="GFQ93898.1"/>
    <property type="molecule type" value="Genomic_DNA"/>
</dbReference>
<keyword evidence="1" id="KW-1133">Transmembrane helix</keyword>
<proteinExistence type="predicted"/>
<feature type="transmembrane region" description="Helical" evidence="1">
    <location>
        <begin position="97"/>
        <end position="117"/>
    </location>
</feature>
<gene>
    <name evidence="2" type="ORF">TNCT_25041</name>
</gene>
<reference evidence="2" key="1">
    <citation type="submission" date="2020-07" db="EMBL/GenBank/DDBJ databases">
        <title>Multicomponent nature underlies the extraordinary mechanical properties of spider dragline silk.</title>
        <authorList>
            <person name="Kono N."/>
            <person name="Nakamura H."/>
            <person name="Mori M."/>
            <person name="Yoshida Y."/>
            <person name="Ohtoshi R."/>
            <person name="Malay A.D."/>
            <person name="Moran D.A.P."/>
            <person name="Tomita M."/>
            <person name="Numata K."/>
            <person name="Arakawa K."/>
        </authorList>
    </citation>
    <scope>NUCLEOTIDE SEQUENCE</scope>
</reference>
<evidence type="ECO:0000256" key="1">
    <source>
        <dbReference type="SAM" id="Phobius"/>
    </source>
</evidence>
<organism evidence="2 3">
    <name type="scientific">Trichonephila clavata</name>
    <name type="common">Joro spider</name>
    <name type="synonym">Nephila clavata</name>
    <dbReference type="NCBI Taxonomy" id="2740835"/>
    <lineage>
        <taxon>Eukaryota</taxon>
        <taxon>Metazoa</taxon>
        <taxon>Ecdysozoa</taxon>
        <taxon>Arthropoda</taxon>
        <taxon>Chelicerata</taxon>
        <taxon>Arachnida</taxon>
        <taxon>Araneae</taxon>
        <taxon>Araneomorphae</taxon>
        <taxon>Entelegynae</taxon>
        <taxon>Araneoidea</taxon>
        <taxon>Nephilidae</taxon>
        <taxon>Trichonephila</taxon>
    </lineage>
</organism>
<name>A0A8X6H0S0_TRICU</name>
<dbReference type="AlphaFoldDB" id="A0A8X6H0S0"/>
<sequence length="159" mass="18254">MCQVIWQLSDRGQSNTGMCFCSCSDGSMSLPEIAVRVEYRGFKKNELSCSCKDFLVPRLQPFVSSMSANETCEVCECGDVYWSQCKDNGMVNFNTKLSVVITTIWFLTASILLIAYCQSLFRPRTKTRIIHRSRHDYVPIDDNRINERQQLLSKKQINS</sequence>
<comment type="caution">
    <text evidence="2">The sequence shown here is derived from an EMBL/GenBank/DDBJ whole genome shotgun (WGS) entry which is preliminary data.</text>
</comment>
<dbReference type="OrthoDB" id="6422843at2759"/>
<keyword evidence="3" id="KW-1185">Reference proteome</keyword>
<dbReference type="Proteomes" id="UP000887116">
    <property type="component" value="Unassembled WGS sequence"/>
</dbReference>
<evidence type="ECO:0000313" key="2">
    <source>
        <dbReference type="EMBL" id="GFQ93898.1"/>
    </source>
</evidence>
<protein>
    <submittedName>
        <fullName evidence="2">Uncharacterized protein</fullName>
    </submittedName>
</protein>
<keyword evidence="1" id="KW-0472">Membrane</keyword>
<accession>A0A8X6H0S0</accession>
<evidence type="ECO:0000313" key="3">
    <source>
        <dbReference type="Proteomes" id="UP000887116"/>
    </source>
</evidence>